<dbReference type="RefSeq" id="WP_137434689.1">
    <property type="nucleotide sequence ID" value="NZ_JANRHC010000005.1"/>
</dbReference>
<evidence type="ECO:0008006" key="3">
    <source>
        <dbReference type="Google" id="ProtNLM"/>
    </source>
</evidence>
<dbReference type="AlphaFoldDB" id="A0A4U6R1A4"/>
<organism evidence="1 2">
    <name type="scientific">Marinobacter panjinensis</name>
    <dbReference type="NCBI Taxonomy" id="2576384"/>
    <lineage>
        <taxon>Bacteria</taxon>
        <taxon>Pseudomonadati</taxon>
        <taxon>Pseudomonadota</taxon>
        <taxon>Gammaproteobacteria</taxon>
        <taxon>Pseudomonadales</taxon>
        <taxon>Marinobacteraceae</taxon>
        <taxon>Marinobacter</taxon>
    </lineage>
</organism>
<evidence type="ECO:0000313" key="1">
    <source>
        <dbReference type="EMBL" id="TKV67270.1"/>
    </source>
</evidence>
<dbReference type="SUPFAM" id="SSF53448">
    <property type="entry name" value="Nucleotide-diphospho-sugar transferases"/>
    <property type="match status" value="1"/>
</dbReference>
<proteinExistence type="predicted"/>
<keyword evidence="2" id="KW-1185">Reference proteome</keyword>
<protein>
    <recommendedName>
        <fullName evidence="3">Glycosyltransferase family 2 protein</fullName>
    </recommendedName>
</protein>
<evidence type="ECO:0000313" key="2">
    <source>
        <dbReference type="Proteomes" id="UP000308488"/>
    </source>
</evidence>
<dbReference type="Proteomes" id="UP000308488">
    <property type="component" value="Unassembled WGS sequence"/>
</dbReference>
<sequence length="299" mass="33459">MNDEAAKPQPVLTIAIAASAKADHASLRERLATAGMLNQPDIEVCVALLGDQDMDAPEDNLAVFRFSSRTPFFEQYAGIIQQTHSRYIALLDASCPPAQGWLPAVRKRMDDGTPVFFGPVNSGWPDKDSRNIGYLIEYAQFRAPIDPELPEYPGNNIAFQRELLRNVSLVGKGFQKTFFLRQAKEELGITPTACDDMPVTYLKQYARSYYLRRRYCHGRLYGASHSEVLGPRRFLYAAGILILPILRYSRILRASKRTPTLSRKVLRFSVSILVSECAWSLGECAGYIAGTPEDGIFLD</sequence>
<dbReference type="OrthoDB" id="9809116at2"/>
<reference evidence="1 2" key="1">
    <citation type="submission" date="2019-05" db="EMBL/GenBank/DDBJ databases">
        <title>Marinobacter panjinensis sp. nov., a moderately halophilic bacterium isolated from sea tidal flat environment.</title>
        <authorList>
            <person name="Yang W."/>
            <person name="An M."/>
            <person name="He W."/>
            <person name="Luo X."/>
            <person name="Zhu L."/>
            <person name="Chen G."/>
            <person name="Zhang Y."/>
            <person name="Wang Y."/>
        </authorList>
    </citation>
    <scope>NUCLEOTIDE SEQUENCE [LARGE SCALE GENOMIC DNA]</scope>
    <source>
        <strain evidence="1 2">PJ-16</strain>
    </source>
</reference>
<comment type="caution">
    <text evidence="1">The sequence shown here is derived from an EMBL/GenBank/DDBJ whole genome shotgun (WGS) entry which is preliminary data.</text>
</comment>
<name>A0A4U6R1A4_9GAMM</name>
<dbReference type="InterPro" id="IPR029044">
    <property type="entry name" value="Nucleotide-diphossugar_trans"/>
</dbReference>
<gene>
    <name evidence="1" type="ORF">FDP08_03790</name>
</gene>
<dbReference type="EMBL" id="SZYH01000001">
    <property type="protein sequence ID" value="TKV67270.1"/>
    <property type="molecule type" value="Genomic_DNA"/>
</dbReference>
<accession>A0A4U6R1A4</accession>